<reference evidence="3 4" key="1">
    <citation type="submission" date="2015-02" db="EMBL/GenBank/DDBJ databases">
        <title>Genome sequene of Rhodovulum sulfidophilum DSM 2351.</title>
        <authorList>
            <person name="Nagao N."/>
        </authorList>
    </citation>
    <scope>NUCLEOTIDE SEQUENCE [LARGE SCALE GENOMIC DNA]</scope>
    <source>
        <strain evidence="3 4">DSM 2351</strain>
    </source>
</reference>
<dbReference type="PROSITE" id="PS51257">
    <property type="entry name" value="PROKAR_LIPOPROTEIN"/>
    <property type="match status" value="1"/>
</dbReference>
<proteinExistence type="predicted"/>
<dbReference type="Gene3D" id="3.40.50.10610">
    <property type="entry name" value="ABC-type transport auxiliary lipoprotein component"/>
    <property type="match status" value="1"/>
</dbReference>
<keyword evidence="1" id="KW-0732">Signal</keyword>
<dbReference type="AlphaFoldDB" id="A0A0D6B030"/>
<dbReference type="EMBL" id="AP014800">
    <property type="protein sequence ID" value="BAQ68462.1"/>
    <property type="molecule type" value="Genomic_DNA"/>
</dbReference>
<evidence type="ECO:0000259" key="2">
    <source>
        <dbReference type="Pfam" id="PF03886"/>
    </source>
</evidence>
<feature type="signal peptide" evidence="1">
    <location>
        <begin position="1"/>
        <end position="21"/>
    </location>
</feature>
<dbReference type="SUPFAM" id="SSF159594">
    <property type="entry name" value="XCC0632-like"/>
    <property type="match status" value="1"/>
</dbReference>
<dbReference type="KEGG" id="rsu:NHU_01303"/>
<dbReference type="PATRIC" id="fig|35806.4.peg.1345"/>
<sequence>MKHRLLPAALVPLALALTACGGSPERYTVPDAAVDGPRLPVAWRSVAIRDVSLPTYAASEEIYSRSASGALTSSSAVLWADDPSRAITRDLARLLARMTGAQVAAEPWPFFDRAQATLEVRVADMLAESDGTFRLTGQFFVAPDAGGRNRAVPFAISAPIAAPAGPAEIAAARGVALRELATRIARTGLR</sequence>
<dbReference type="eggNOG" id="COG3009">
    <property type="taxonomic scope" value="Bacteria"/>
</dbReference>
<protein>
    <recommendedName>
        <fullName evidence="2">ABC-type transport auxiliary lipoprotein component domain-containing protein</fullName>
    </recommendedName>
</protein>
<gene>
    <name evidence="3" type="ORF">NHU_01303</name>
</gene>
<feature type="domain" description="ABC-type transport auxiliary lipoprotein component" evidence="2">
    <location>
        <begin position="42"/>
        <end position="185"/>
    </location>
</feature>
<evidence type="ECO:0000313" key="4">
    <source>
        <dbReference type="Proteomes" id="UP000064912"/>
    </source>
</evidence>
<name>A0A0D6B030_RHOSU</name>
<feature type="chain" id="PRO_5002301076" description="ABC-type transport auxiliary lipoprotein component domain-containing protein" evidence="1">
    <location>
        <begin position="22"/>
        <end position="190"/>
    </location>
</feature>
<evidence type="ECO:0000256" key="1">
    <source>
        <dbReference type="SAM" id="SignalP"/>
    </source>
</evidence>
<organism evidence="3 4">
    <name type="scientific">Rhodovulum sulfidophilum</name>
    <name type="common">Rhodobacter sulfidophilus</name>
    <dbReference type="NCBI Taxonomy" id="35806"/>
    <lineage>
        <taxon>Bacteria</taxon>
        <taxon>Pseudomonadati</taxon>
        <taxon>Pseudomonadota</taxon>
        <taxon>Alphaproteobacteria</taxon>
        <taxon>Rhodobacterales</taxon>
        <taxon>Paracoccaceae</taxon>
        <taxon>Rhodovulum</taxon>
    </lineage>
</organism>
<dbReference type="Pfam" id="PF03886">
    <property type="entry name" value="ABC_trans_aux"/>
    <property type="match status" value="1"/>
</dbReference>
<dbReference type="RefSeq" id="WP_060834286.1">
    <property type="nucleotide sequence ID" value="NZ_NHRZ01000062.1"/>
</dbReference>
<dbReference type="Proteomes" id="UP000064912">
    <property type="component" value="Chromosome"/>
</dbReference>
<dbReference type="InterPro" id="IPR005586">
    <property type="entry name" value="ABC_trans_aux"/>
</dbReference>
<evidence type="ECO:0000313" key="3">
    <source>
        <dbReference type="EMBL" id="BAQ68462.1"/>
    </source>
</evidence>
<accession>A0A0D6B030</accession>